<keyword evidence="5" id="KW-0680">Restriction system</keyword>
<keyword evidence="11" id="KW-0413">Isomerase</keyword>
<gene>
    <name evidence="11" type="ORF">AAA799E16_00225</name>
</gene>
<keyword evidence="2" id="KW-0489">Methyltransferase</keyword>
<dbReference type="InterPro" id="IPR023135">
    <property type="entry name" value="N6_DNA_MeTrfase_TaqI_C"/>
</dbReference>
<evidence type="ECO:0000256" key="5">
    <source>
        <dbReference type="ARBA" id="ARBA00022747"/>
    </source>
</evidence>
<dbReference type="Pfam" id="PF12950">
    <property type="entry name" value="TaqI_C"/>
    <property type="match status" value="1"/>
</dbReference>
<evidence type="ECO:0000256" key="4">
    <source>
        <dbReference type="ARBA" id="ARBA00022691"/>
    </source>
</evidence>
<evidence type="ECO:0000256" key="6">
    <source>
        <dbReference type="ARBA" id="ARBA00023125"/>
    </source>
</evidence>
<keyword evidence="4" id="KW-0949">S-adenosyl-L-methionine</keyword>
<dbReference type="AlphaFoldDB" id="A0A081S807"/>
<keyword evidence="8" id="KW-0175">Coiled coil</keyword>
<dbReference type="PANTHER" id="PTHR33841:SF1">
    <property type="entry name" value="DNA METHYLTRANSFERASE A"/>
    <property type="match status" value="1"/>
</dbReference>
<comment type="catalytic activity">
    <reaction evidence="7">
        <text>a 2'-deoxyadenosine in DNA + S-adenosyl-L-methionine = an N(6)-methyl-2'-deoxyadenosine in DNA + S-adenosyl-L-homocysteine + H(+)</text>
        <dbReference type="Rhea" id="RHEA:15197"/>
        <dbReference type="Rhea" id="RHEA-COMP:12418"/>
        <dbReference type="Rhea" id="RHEA-COMP:12419"/>
        <dbReference type="ChEBI" id="CHEBI:15378"/>
        <dbReference type="ChEBI" id="CHEBI:57856"/>
        <dbReference type="ChEBI" id="CHEBI:59789"/>
        <dbReference type="ChEBI" id="CHEBI:90615"/>
        <dbReference type="ChEBI" id="CHEBI:90616"/>
        <dbReference type="EC" id="2.1.1.72"/>
    </reaction>
</comment>
<protein>
    <recommendedName>
        <fullName evidence="1">site-specific DNA-methyltransferase (adenine-specific)</fullName>
        <ecNumber evidence="1">2.1.1.72</ecNumber>
    </recommendedName>
</protein>
<dbReference type="InterPro" id="IPR011639">
    <property type="entry name" value="MethylTrfase_TaqI-like_dom"/>
</dbReference>
<dbReference type="Gene3D" id="3.40.50.150">
    <property type="entry name" value="Vaccinia Virus protein VP39"/>
    <property type="match status" value="1"/>
</dbReference>
<dbReference type="SUPFAM" id="SSF116734">
    <property type="entry name" value="DNA methylase specificity domain"/>
    <property type="match status" value="1"/>
</dbReference>
<feature type="domain" description="TaqI-like C-terminal specificity" evidence="10">
    <location>
        <begin position="709"/>
        <end position="830"/>
    </location>
</feature>
<dbReference type="PANTHER" id="PTHR33841">
    <property type="entry name" value="DNA METHYLTRANSFERASE YEEA-RELATED"/>
    <property type="match status" value="1"/>
</dbReference>
<dbReference type="Gene3D" id="3.90.1570.30">
    <property type="match status" value="1"/>
</dbReference>
<accession>A0A081S807</accession>
<evidence type="ECO:0000256" key="2">
    <source>
        <dbReference type="ARBA" id="ARBA00022603"/>
    </source>
</evidence>
<proteinExistence type="predicted"/>
<dbReference type="GO" id="GO:0016853">
    <property type="term" value="F:isomerase activity"/>
    <property type="evidence" value="ECO:0007669"/>
    <property type="project" value="UniProtKB-KW"/>
</dbReference>
<evidence type="ECO:0000313" key="11">
    <source>
        <dbReference type="EMBL" id="KER07060.1"/>
    </source>
</evidence>
<feature type="domain" description="Type II methyltransferase M.TaqI-like" evidence="9">
    <location>
        <begin position="424"/>
        <end position="600"/>
    </location>
</feature>
<evidence type="ECO:0000256" key="1">
    <source>
        <dbReference type="ARBA" id="ARBA00011900"/>
    </source>
</evidence>
<name>A0A081S807_9ARCH</name>
<keyword evidence="3" id="KW-0808">Transferase</keyword>
<dbReference type="EMBL" id="JNVL01000002">
    <property type="protein sequence ID" value="KER07060.1"/>
    <property type="molecule type" value="Genomic_DNA"/>
</dbReference>
<comment type="caution">
    <text evidence="11">The sequence shown here is derived from an EMBL/GenBank/DDBJ whole genome shotgun (WGS) entry which is preliminary data.</text>
</comment>
<dbReference type="InterPro" id="IPR050953">
    <property type="entry name" value="N4_N6_ade-DNA_methylase"/>
</dbReference>
<dbReference type="GO" id="GO:0009307">
    <property type="term" value="P:DNA restriction-modification system"/>
    <property type="evidence" value="ECO:0007669"/>
    <property type="project" value="UniProtKB-KW"/>
</dbReference>
<dbReference type="GO" id="GO:0009007">
    <property type="term" value="F:site-specific DNA-methyltransferase (adenine-specific) activity"/>
    <property type="evidence" value="ECO:0007669"/>
    <property type="project" value="UniProtKB-EC"/>
</dbReference>
<dbReference type="Proteomes" id="UP000028027">
    <property type="component" value="Unassembled WGS sequence"/>
</dbReference>
<sequence>MVDEESIKKEVTILLEKYKRIVDSGKLKDYKEEMTKKDLILPLFEALGWDVINKHEDQVSAEEKVSRGRVDYAFRLKSIPKFFLEAKSLHEDTGKRQFMEQAITYSWLKGVTWSVLTNFKSIKVFNSDVESKSPAHNLFFDLSCEEFLSRFDQLLLLTKESFENGLIDKEAEKWGKKMPKKPLTEQLFSDMVRFRKIISDSLRKHNEELHLKIEEVDEIVQRLLSRFIFMRTLEDREYEAQMFLPIIRSKEKTVQEGLNEEFRRLDKIYNSKLFASHLCEDVKIGDSPLIETIEGLLTPEGQIHKYDFEVIDADILGGMYEQFLGHIEQEEIPSESKKETKRKKHGIFYTPKYVVEFTIKEIFKNFHKSDLNTVKVVDPSCGSGSFLIKVYDYLAKLSSEQKVEGMIETSRSIPYEKKIELIQNHMYGVDLDPKAIEISQLNLFLKSAEKNKHLPVIKDKIRRGNSLIDDRKIEYATAFKWQEKFSDVFDQGGFDVIIGNPPWVFTRGKHFTDKHKDYFDNYIKNLGILQEKKGKNIQSGKLNLYSLFILRCIPLLKDNGYLGFVIPNNILRTTTYDLVRKNILDTCKISTIVDLSSGVFEGVTASSVILILQKTLEKQERDENEIRIIHDVDDLLLEKFKEHTVKQGTFYDNPSYTFSILVESDSGEINTGIAEDTEPLGDICQYIIEGIVGKIERDVFDEKKDDTYKPFLVGKDIGRYETKYKNKFIRYHRDKLHRARPEEVFLSEKILVQRISGGNRPLTVTYDKNKFYTFASLNNIILKKSTDYSYEYITAALNSNLLNWYYSNNFSNKSTLTVNISKTFLEKLPIKKISKDKQKEIIKLVREMLTTKNKYQKEFQTDEKKIMEQKIKNLEKMINDEIYKIYEIDSDTIEKIESNLSS</sequence>
<evidence type="ECO:0000256" key="8">
    <source>
        <dbReference type="SAM" id="Coils"/>
    </source>
</evidence>
<feature type="coiled-coil region" evidence="8">
    <location>
        <begin position="857"/>
        <end position="884"/>
    </location>
</feature>
<dbReference type="InterPro" id="IPR002052">
    <property type="entry name" value="DNA_methylase_N6_adenine_CS"/>
</dbReference>
<dbReference type="Gene3D" id="3.90.220.10">
    <property type="entry name" value="Adenine-n6-DNA-methyltransferase Taqi, Chain A, domain 2"/>
    <property type="match status" value="1"/>
</dbReference>
<reference evidence="11 12" key="1">
    <citation type="submission" date="2014-06" db="EMBL/GenBank/DDBJ databases">
        <authorList>
            <person name="Ngugi D.K."/>
            <person name="Blom J."/>
            <person name="Alam I."/>
            <person name="Rashid M."/>
            <person name="Ba Alawi W."/>
            <person name="Zhang G."/>
            <person name="Hikmawan T."/>
            <person name="Guan Y."/>
            <person name="Antunes A."/>
            <person name="Siam R."/>
            <person name="Eldorry H."/>
            <person name="Bajic V."/>
            <person name="Stingl U."/>
        </authorList>
    </citation>
    <scope>NUCLEOTIDE SEQUENCE [LARGE SCALE GENOMIC DNA]</scope>
    <source>
        <strain evidence="11">SCGC AAA799-E16</strain>
    </source>
</reference>
<organism evidence="11 12">
    <name type="scientific">Marine Group I thaumarchaeote SCGC AAA799-E16</name>
    <dbReference type="NCBI Taxonomy" id="1502292"/>
    <lineage>
        <taxon>Archaea</taxon>
        <taxon>Nitrososphaerota</taxon>
        <taxon>Marine Group I</taxon>
    </lineage>
</organism>
<evidence type="ECO:0000313" key="12">
    <source>
        <dbReference type="Proteomes" id="UP000028027"/>
    </source>
</evidence>
<dbReference type="PRINTS" id="PR00507">
    <property type="entry name" value="N12N6MTFRASE"/>
</dbReference>
<keyword evidence="6" id="KW-0238">DNA-binding</keyword>
<dbReference type="InterPro" id="IPR025931">
    <property type="entry name" value="TaqI_C"/>
</dbReference>
<evidence type="ECO:0000256" key="7">
    <source>
        <dbReference type="ARBA" id="ARBA00047942"/>
    </source>
</evidence>
<evidence type="ECO:0000259" key="9">
    <source>
        <dbReference type="Pfam" id="PF07669"/>
    </source>
</evidence>
<evidence type="ECO:0000256" key="3">
    <source>
        <dbReference type="ARBA" id="ARBA00022679"/>
    </source>
</evidence>
<evidence type="ECO:0000259" key="10">
    <source>
        <dbReference type="Pfam" id="PF12950"/>
    </source>
</evidence>
<dbReference type="PROSITE" id="PS00092">
    <property type="entry name" value="N6_MTASE"/>
    <property type="match status" value="1"/>
</dbReference>
<dbReference type="InterPro" id="IPR029063">
    <property type="entry name" value="SAM-dependent_MTases_sf"/>
</dbReference>
<dbReference type="SUPFAM" id="SSF53335">
    <property type="entry name" value="S-adenosyl-L-methionine-dependent methyltransferases"/>
    <property type="match status" value="1"/>
</dbReference>
<dbReference type="EC" id="2.1.1.72" evidence="1"/>
<dbReference type="Pfam" id="PF07669">
    <property type="entry name" value="Eco57I"/>
    <property type="match status" value="1"/>
</dbReference>
<keyword evidence="12" id="KW-1185">Reference proteome</keyword>
<dbReference type="GO" id="GO:0032259">
    <property type="term" value="P:methylation"/>
    <property type="evidence" value="ECO:0007669"/>
    <property type="project" value="UniProtKB-KW"/>
</dbReference>
<dbReference type="GO" id="GO:0003677">
    <property type="term" value="F:DNA binding"/>
    <property type="evidence" value="ECO:0007669"/>
    <property type="project" value="UniProtKB-KW"/>
</dbReference>